<evidence type="ECO:0000313" key="6">
    <source>
        <dbReference type="EMBL" id="CAJ0568675.1"/>
    </source>
</evidence>
<dbReference type="EMBL" id="CATQJA010001786">
    <property type="protein sequence ID" value="CAJ0568675.1"/>
    <property type="molecule type" value="Genomic_DNA"/>
</dbReference>
<dbReference type="FunFam" id="3.40.630.10:FF:000101">
    <property type="entry name" value="N-acetylated alpha-linked acidic dipeptidase like 1"/>
    <property type="match status" value="1"/>
</dbReference>
<dbReference type="SUPFAM" id="SSF52025">
    <property type="entry name" value="PA domain"/>
    <property type="match status" value="1"/>
</dbReference>
<name>A0AA36FVF8_9BILA</name>
<feature type="domain" description="Transferrin receptor-like dimerisation" evidence="4">
    <location>
        <begin position="666"/>
        <end position="753"/>
    </location>
</feature>
<dbReference type="Gene3D" id="1.20.930.40">
    <property type="entry name" value="Transferrin receptor-like, dimerisation domain"/>
    <property type="match status" value="1"/>
</dbReference>
<dbReference type="GO" id="GO:0004180">
    <property type="term" value="F:carboxypeptidase activity"/>
    <property type="evidence" value="ECO:0007669"/>
    <property type="project" value="TreeGrafter"/>
</dbReference>
<keyword evidence="2" id="KW-0812">Transmembrane</keyword>
<sequence length="1120" mass="127658">MQSRLSYPATKVWSFLAALLDRSTVSRASTSLKMDVPQKTPYRDRVGGKMLFWTAGGFAFMLFVIVLLFNSLARDSCPHFAPRPVPEEEHLIPFAGVQDEIDEDNIKKYLRLFTKTPHMAGTKNQKELADTVEDLWKKFGVEDVRQVEYEVLLTYPKWEKPNKLYIKSGRKTVYQTSGIAPALIEKEQDDKFGGYQFLAWSAVGNASGQVVFCNRGFIADFEKLEELGYSVKGKIALIRYGQLYRGDKVYNAQKYGAIGVLLYSDPADVAKEGTKPENLYPHKIWMPENDVQRGMIGHHMNGDPLTPLYPAKPGIYKSKTIEQLKKSANVPSIPALPIPYAAAYEILARMSGPKVPRGWRGGLDVSYRVGSKMKDDTVVTFEVDAIFETRTIQNVIGYIKGREDPDRYVILGNHFDAWAYGSMDPNSGTAILAELIRALTKTVKETGWRPARTIMFANWDAEEYGLIGSTEFVEEYGQQLQDRTVVYLNMDCLVGNLTLDVASVPSLYNAIVETAKAVENPNEQERKLGRRTVFDSWNFYAKSRVDPNIPKIAIPGGGTDHQPFLHFLGIPTVDFTFENPYTGYPLYHTMYETAYVNENLLDNDDFAVHKATAEIWAQLALRFADSRILPINATQIPWILLQSQIPDIEKEVRKVGNEKALPDTYEQIEFLKKACRSLIYASDKFYAQVADTKKGLTRWNDHLMTVERCFYNPIANPEAPDNRHILYSINPENRYYARTFGQVRDSLTRHLKTNGTTVEDLDREMAQGFTTVQRANYFTFDDDTKNYGKNLDKLLTRFNCIFVKHATIDYGASLQNVVNLIQYAISKKLHVENLTLNAIHYREEFNFLHAALKPRKIVFQFSDSSFRLRIPESCNTVLLGKSERLKSEIDISQAKRLKWICTDSKAMDAINTSILKWNSELKRLQAVLSRTGSEYKLSTPSFDLKCHKRFRAKTPASTLIEHILSRHYSKLPLLCRVCGQVFPIYDKSHFGQRAVCKSQPYSTFDADDYHKLVAVAKMCCPSATISNRIMDGLWLKYIEPGIEGKVIPRLASNWVYWTQECERTPGLQHKSIVFPEEPTPIVMTPPAEELLKFFEEARDPENRPIEIINVFYTDSTDSDS</sequence>
<dbReference type="Gene3D" id="3.50.30.30">
    <property type="match status" value="1"/>
</dbReference>
<comment type="caution">
    <text evidence="6">The sequence shown here is derived from an EMBL/GenBank/DDBJ whole genome shotgun (WGS) entry which is preliminary data.</text>
</comment>
<feature type="domain" description="Peptidase M28" evidence="5">
    <location>
        <begin position="394"/>
        <end position="594"/>
    </location>
</feature>
<keyword evidence="7" id="KW-1185">Reference proteome</keyword>
<dbReference type="SUPFAM" id="SSF47672">
    <property type="entry name" value="Transferrin receptor-like dimerisation domain"/>
    <property type="match status" value="1"/>
</dbReference>
<dbReference type="Proteomes" id="UP001177023">
    <property type="component" value="Unassembled WGS sequence"/>
</dbReference>
<dbReference type="Gene3D" id="3.40.630.10">
    <property type="entry name" value="Zn peptidases"/>
    <property type="match status" value="1"/>
</dbReference>
<evidence type="ECO:0000256" key="1">
    <source>
        <dbReference type="ARBA" id="ARBA00005634"/>
    </source>
</evidence>
<dbReference type="InterPro" id="IPR039373">
    <property type="entry name" value="Peptidase_M28B"/>
</dbReference>
<dbReference type="PANTHER" id="PTHR10404">
    <property type="entry name" value="N-ACETYLATED-ALPHA-LINKED ACIDIC DIPEPTIDASE"/>
    <property type="match status" value="1"/>
</dbReference>
<evidence type="ECO:0000259" key="3">
    <source>
        <dbReference type="Pfam" id="PF02225"/>
    </source>
</evidence>
<dbReference type="Pfam" id="PF04253">
    <property type="entry name" value="TFR_dimer"/>
    <property type="match status" value="1"/>
</dbReference>
<dbReference type="InterPro" id="IPR007365">
    <property type="entry name" value="TFR-like_dimer_dom"/>
</dbReference>
<protein>
    <submittedName>
        <fullName evidence="6">Uncharacterized protein</fullName>
    </submittedName>
</protein>
<keyword evidence="2" id="KW-1133">Transmembrane helix</keyword>
<dbReference type="FunFam" id="3.50.30.30:FF:000033">
    <property type="entry name" value="Glutamate carboxypeptidase 2 homolog"/>
    <property type="match status" value="1"/>
</dbReference>
<accession>A0AA36FVF8</accession>
<evidence type="ECO:0000259" key="5">
    <source>
        <dbReference type="Pfam" id="PF04389"/>
    </source>
</evidence>
<evidence type="ECO:0000313" key="7">
    <source>
        <dbReference type="Proteomes" id="UP001177023"/>
    </source>
</evidence>
<dbReference type="CDD" id="cd08022">
    <property type="entry name" value="M28_PSMA_like"/>
    <property type="match status" value="1"/>
</dbReference>
<dbReference type="AlphaFoldDB" id="A0AA36FVF8"/>
<dbReference type="Pfam" id="PF04389">
    <property type="entry name" value="Peptidase_M28"/>
    <property type="match status" value="1"/>
</dbReference>
<dbReference type="InterPro" id="IPR036757">
    <property type="entry name" value="TFR-like_dimer_dom_sf"/>
</dbReference>
<dbReference type="Pfam" id="PF02225">
    <property type="entry name" value="PA"/>
    <property type="match status" value="1"/>
</dbReference>
<evidence type="ECO:0000259" key="4">
    <source>
        <dbReference type="Pfam" id="PF04253"/>
    </source>
</evidence>
<dbReference type="InterPro" id="IPR046450">
    <property type="entry name" value="PA_dom_sf"/>
</dbReference>
<keyword evidence="2" id="KW-0472">Membrane</keyword>
<dbReference type="InterPro" id="IPR003137">
    <property type="entry name" value="PA_domain"/>
</dbReference>
<proteinExistence type="inferred from homology"/>
<feature type="transmembrane region" description="Helical" evidence="2">
    <location>
        <begin position="52"/>
        <end position="73"/>
    </location>
</feature>
<organism evidence="6 7">
    <name type="scientific">Mesorhabditis spiculigera</name>
    <dbReference type="NCBI Taxonomy" id="96644"/>
    <lineage>
        <taxon>Eukaryota</taxon>
        <taxon>Metazoa</taxon>
        <taxon>Ecdysozoa</taxon>
        <taxon>Nematoda</taxon>
        <taxon>Chromadorea</taxon>
        <taxon>Rhabditida</taxon>
        <taxon>Rhabditina</taxon>
        <taxon>Rhabditomorpha</taxon>
        <taxon>Rhabditoidea</taxon>
        <taxon>Rhabditidae</taxon>
        <taxon>Mesorhabditinae</taxon>
        <taxon>Mesorhabditis</taxon>
    </lineage>
</organism>
<dbReference type="PANTHER" id="PTHR10404:SF77">
    <property type="entry name" value="GLUTAMATE CARBOXYPEPTIDASE 2 HOMOLOG"/>
    <property type="match status" value="1"/>
</dbReference>
<comment type="similarity">
    <text evidence="1">Belongs to the peptidase M28 family. M28B subfamily.</text>
</comment>
<dbReference type="InterPro" id="IPR007484">
    <property type="entry name" value="Peptidase_M28"/>
</dbReference>
<gene>
    <name evidence="6" type="ORF">MSPICULIGERA_LOCUS7189</name>
</gene>
<dbReference type="SUPFAM" id="SSF53187">
    <property type="entry name" value="Zn-dependent exopeptidases"/>
    <property type="match status" value="1"/>
</dbReference>
<reference evidence="6" key="1">
    <citation type="submission" date="2023-06" db="EMBL/GenBank/DDBJ databases">
        <authorList>
            <person name="Delattre M."/>
        </authorList>
    </citation>
    <scope>NUCLEOTIDE SEQUENCE</scope>
    <source>
        <strain evidence="6">AF72</strain>
    </source>
</reference>
<feature type="domain" description="PA" evidence="3">
    <location>
        <begin position="208"/>
        <end position="287"/>
    </location>
</feature>
<dbReference type="CDD" id="cd02121">
    <property type="entry name" value="PA_GCPII_like"/>
    <property type="match status" value="1"/>
</dbReference>
<feature type="non-terminal residue" evidence="6">
    <location>
        <position position="1"/>
    </location>
</feature>
<evidence type="ECO:0000256" key="2">
    <source>
        <dbReference type="SAM" id="Phobius"/>
    </source>
</evidence>